<accession>A0ABS8WG09</accession>
<dbReference type="Pfam" id="PF08345">
    <property type="entry name" value="YscJ_FliF_C"/>
    <property type="match status" value="1"/>
</dbReference>
<dbReference type="NCBIfam" id="TIGR00206">
    <property type="entry name" value="fliF"/>
    <property type="match status" value="1"/>
</dbReference>
<protein>
    <recommendedName>
        <fullName evidence="5">Flagellar M-ring protein</fullName>
    </recommendedName>
</protein>
<evidence type="ECO:0000313" key="15">
    <source>
        <dbReference type="EMBL" id="MCE2597117.1"/>
    </source>
</evidence>
<keyword evidence="15" id="KW-0282">Flagellum</keyword>
<evidence type="ECO:0000256" key="5">
    <source>
        <dbReference type="ARBA" id="ARBA00017949"/>
    </source>
</evidence>
<evidence type="ECO:0000256" key="10">
    <source>
        <dbReference type="ARBA" id="ARBA00023143"/>
    </source>
</evidence>
<keyword evidence="16" id="KW-1185">Reference proteome</keyword>
<gene>
    <name evidence="15" type="primary">fliF</name>
    <name evidence="15" type="ORF">K6Y31_20290</name>
</gene>
<name>A0ABS8WG09_9GAMM</name>
<feature type="transmembrane region" description="Helical" evidence="12">
    <location>
        <begin position="9"/>
        <end position="29"/>
    </location>
</feature>
<feature type="domain" description="Flagellar M-ring N-terminal" evidence="13">
    <location>
        <begin position="34"/>
        <end position="204"/>
    </location>
</feature>
<evidence type="ECO:0000313" key="16">
    <source>
        <dbReference type="Proteomes" id="UP001201273"/>
    </source>
</evidence>
<evidence type="ECO:0000256" key="12">
    <source>
        <dbReference type="SAM" id="Phobius"/>
    </source>
</evidence>
<keyword evidence="9 12" id="KW-0472">Membrane</keyword>
<evidence type="ECO:0000256" key="3">
    <source>
        <dbReference type="ARBA" id="ARBA00004651"/>
    </source>
</evidence>
<comment type="subcellular location">
    <subcellularLocation>
        <location evidence="2">Bacterial flagellum basal body</location>
    </subcellularLocation>
    <subcellularLocation>
        <location evidence="3">Cell membrane</location>
        <topology evidence="3">Multi-pass membrane protein</topology>
    </subcellularLocation>
</comment>
<dbReference type="RefSeq" id="WP_233054859.1">
    <property type="nucleotide sequence ID" value="NZ_JAIMJA010000033.1"/>
</dbReference>
<dbReference type="PANTHER" id="PTHR30046">
    <property type="entry name" value="FLAGELLAR M-RING PROTEIN"/>
    <property type="match status" value="1"/>
</dbReference>
<keyword evidence="7 12" id="KW-0812">Transmembrane</keyword>
<dbReference type="Gene3D" id="3.30.300.30">
    <property type="match status" value="1"/>
</dbReference>
<evidence type="ECO:0000256" key="6">
    <source>
        <dbReference type="ARBA" id="ARBA00022475"/>
    </source>
</evidence>
<dbReference type="EMBL" id="JAIMJA010000033">
    <property type="protein sequence ID" value="MCE2597117.1"/>
    <property type="molecule type" value="Genomic_DNA"/>
</dbReference>
<comment type="similarity">
    <text evidence="4">Belongs to the FliF family.</text>
</comment>
<feature type="domain" description="Flagellar M-ring C-terminal" evidence="14">
    <location>
        <begin position="274"/>
        <end position="351"/>
    </location>
</feature>
<evidence type="ECO:0000256" key="8">
    <source>
        <dbReference type="ARBA" id="ARBA00022989"/>
    </source>
</evidence>
<evidence type="ECO:0000256" key="4">
    <source>
        <dbReference type="ARBA" id="ARBA00007971"/>
    </source>
</evidence>
<dbReference type="InterPro" id="IPR006182">
    <property type="entry name" value="FliF_N_dom"/>
</dbReference>
<evidence type="ECO:0000256" key="7">
    <source>
        <dbReference type="ARBA" id="ARBA00022692"/>
    </source>
</evidence>
<keyword evidence="15" id="KW-0969">Cilium</keyword>
<comment type="subunit">
    <text evidence="11">The basal body constitutes a major portion of the flagellar organelle and consists of four rings (L,P,S, and M) mounted on a central rod. The M ring is integral to the inner membrane of the cell and may be connected to the flagellar rod via the S ring. The S (supramembrane ring) lies just distal to the M ring. The L and P rings lie in the outer membrane and the periplasmic space, respectively.</text>
</comment>
<dbReference type="InterPro" id="IPR013556">
    <property type="entry name" value="Flag_M-ring_C"/>
</dbReference>
<keyword evidence="15" id="KW-0966">Cell projection</keyword>
<evidence type="ECO:0000259" key="14">
    <source>
        <dbReference type="Pfam" id="PF08345"/>
    </source>
</evidence>
<proteinExistence type="inferred from homology"/>
<reference evidence="15 16" key="1">
    <citation type="journal article" date="2022" name="Environ. Microbiol. Rep.">
        <title>Eco-phylogenetic analyses reveal divergent evolution of vitamin B12 metabolism in the marine bacterial family 'Psychromonadaceae'.</title>
        <authorList>
            <person name="Jin X."/>
            <person name="Yang Y."/>
            <person name="Cao H."/>
            <person name="Gao B."/>
            <person name="Zhao Z."/>
        </authorList>
    </citation>
    <scope>NUCLEOTIDE SEQUENCE [LARGE SCALE GENOMIC DNA]</scope>
    <source>
        <strain evidence="15 16">MKS20</strain>
    </source>
</reference>
<keyword evidence="10" id="KW-0975">Bacterial flagellum</keyword>
<evidence type="ECO:0000256" key="1">
    <source>
        <dbReference type="ARBA" id="ARBA00003820"/>
    </source>
</evidence>
<dbReference type="InterPro" id="IPR000067">
    <property type="entry name" value="FlgMring_FliF"/>
</dbReference>
<comment type="caution">
    <text evidence="15">The sequence shown here is derived from an EMBL/GenBank/DDBJ whole genome shotgun (WGS) entry which is preliminary data.</text>
</comment>
<evidence type="ECO:0000256" key="2">
    <source>
        <dbReference type="ARBA" id="ARBA00004117"/>
    </source>
</evidence>
<evidence type="ECO:0000256" key="9">
    <source>
        <dbReference type="ARBA" id="ARBA00023136"/>
    </source>
</evidence>
<evidence type="ECO:0000259" key="13">
    <source>
        <dbReference type="Pfam" id="PF01514"/>
    </source>
</evidence>
<evidence type="ECO:0000256" key="11">
    <source>
        <dbReference type="ARBA" id="ARBA00025936"/>
    </source>
</evidence>
<comment type="function">
    <text evidence="1">The M ring may be actively involved in energy transduction.</text>
</comment>
<dbReference type="PANTHER" id="PTHR30046:SF0">
    <property type="entry name" value="FLAGELLAR M-RING PROTEIN"/>
    <property type="match status" value="1"/>
</dbReference>
<feature type="transmembrane region" description="Helical" evidence="12">
    <location>
        <begin position="423"/>
        <end position="442"/>
    </location>
</feature>
<dbReference type="InterPro" id="IPR043427">
    <property type="entry name" value="YscJ/FliF"/>
</dbReference>
<dbReference type="PRINTS" id="PR01009">
    <property type="entry name" value="FLGMRINGFLIF"/>
</dbReference>
<organism evidence="15 16">
    <name type="scientific">Motilimonas cestriensis</name>
    <dbReference type="NCBI Taxonomy" id="2742685"/>
    <lineage>
        <taxon>Bacteria</taxon>
        <taxon>Pseudomonadati</taxon>
        <taxon>Pseudomonadota</taxon>
        <taxon>Gammaproteobacteria</taxon>
        <taxon>Alteromonadales</taxon>
        <taxon>Alteromonadales genera incertae sedis</taxon>
        <taxon>Motilimonas</taxon>
    </lineage>
</organism>
<dbReference type="Pfam" id="PF01514">
    <property type="entry name" value="YscJ_FliF"/>
    <property type="match status" value="1"/>
</dbReference>
<keyword evidence="6" id="KW-1003">Cell membrane</keyword>
<dbReference type="InterPro" id="IPR045851">
    <property type="entry name" value="AMP-bd_C_sf"/>
</dbReference>
<sequence length="474" mass="52784">MNINNRNKIIFAVGFLIIITSSVFVYFSIVNVKYIKILEGADNQVLSDAVQVFENESLKFKYPEFGGGLLVRDTQKTQAQLLLQHQGVFNDGTVGFELFDESQHSMSDFYQQINYQRALQGELEQTILGMENVEGVRVHIALPENKAFSRQEQKAKAVVNISYLTGSNVPIELIVAIKKLVANSVNQLDEESVSVLDNSGKALASGGNSISASDLVSTKKQLETEVEEKLKKVLTFYFGSDEVTVSAWVDVNMDDVTETKQGTDGTEDPIVTSKTTEFSKRNKKSLEKVTNEDFSYPTYQRQTKYQRGRIEKIAVAVVVPYGYSEVEDFKRMLSAAVGLNFDRGDQLSVVQATKNEGVNLLPPQQSLGNRAEISNGSLTYTDRVDVSKPVIDDLVKNEDVIDETSKQGDGAINPIYSIVVNNINVISVALIFALCLLFLLVLKNRSSRTHLLSKKEEEMILLELKQWAVTSDKC</sequence>
<dbReference type="Proteomes" id="UP001201273">
    <property type="component" value="Unassembled WGS sequence"/>
</dbReference>
<keyword evidence="8 12" id="KW-1133">Transmembrane helix</keyword>